<dbReference type="InterPro" id="IPR032875">
    <property type="entry name" value="Succ_CoA_lig_flav_dom"/>
</dbReference>
<dbReference type="InterPro" id="IPR013815">
    <property type="entry name" value="ATP_grasp_subdomain_1"/>
</dbReference>
<dbReference type="InterPro" id="IPR051538">
    <property type="entry name" value="Acyl-CoA_Synth/Transferase"/>
</dbReference>
<feature type="domain" description="ATP-grasp" evidence="6">
    <location>
        <begin position="493"/>
        <end position="529"/>
    </location>
</feature>
<dbReference type="SUPFAM" id="SSF51735">
    <property type="entry name" value="NAD(P)-binding Rossmann-fold domains"/>
    <property type="match status" value="1"/>
</dbReference>
<keyword evidence="3 5" id="KW-0067">ATP-binding</keyword>
<dbReference type="SMART" id="SM00881">
    <property type="entry name" value="CoA_binding"/>
    <property type="match status" value="1"/>
</dbReference>
<dbReference type="FunFam" id="3.30.1490.20:FF:000020">
    <property type="entry name" value="Protein lysine acetyltransferase"/>
    <property type="match status" value="1"/>
</dbReference>
<dbReference type="Gene3D" id="3.30.1490.20">
    <property type="entry name" value="ATP-grasp fold, A domain"/>
    <property type="match status" value="1"/>
</dbReference>
<dbReference type="PANTHER" id="PTHR43334:SF1">
    <property type="entry name" value="3-HYDROXYPROPIONATE--COA LIGASE [ADP-FORMING]"/>
    <property type="match status" value="1"/>
</dbReference>
<dbReference type="Pfam" id="PF13380">
    <property type="entry name" value="CoA_binding_2"/>
    <property type="match status" value="1"/>
</dbReference>
<dbReference type="AlphaFoldDB" id="A0A1M5B1A3"/>
<dbReference type="Pfam" id="PF13549">
    <property type="entry name" value="ATP-grasp_5"/>
    <property type="match status" value="1"/>
</dbReference>
<dbReference type="GO" id="GO:0016874">
    <property type="term" value="F:ligase activity"/>
    <property type="evidence" value="ECO:0007669"/>
    <property type="project" value="UniProtKB-KW"/>
</dbReference>
<dbReference type="InterPro" id="IPR003781">
    <property type="entry name" value="CoA-bd"/>
</dbReference>
<dbReference type="STRING" id="1122155.SAMN02745158_03429"/>
<dbReference type="PANTHER" id="PTHR43334">
    <property type="entry name" value="ACETATE--COA LIGASE [ADP-FORMING]"/>
    <property type="match status" value="1"/>
</dbReference>
<dbReference type="EMBL" id="FQVI01000023">
    <property type="protein sequence ID" value="SHF36097.1"/>
    <property type="molecule type" value="Genomic_DNA"/>
</dbReference>
<dbReference type="RefSeq" id="WP_072853917.1">
    <property type="nucleotide sequence ID" value="NZ_FQVI01000023.1"/>
</dbReference>
<evidence type="ECO:0000256" key="1">
    <source>
        <dbReference type="ARBA" id="ARBA00022598"/>
    </source>
</evidence>
<proteinExistence type="inferred from homology"/>
<dbReference type="OrthoDB" id="9807426at2"/>
<dbReference type="GO" id="GO:0046872">
    <property type="term" value="F:metal ion binding"/>
    <property type="evidence" value="ECO:0007669"/>
    <property type="project" value="InterPro"/>
</dbReference>
<accession>A0A1M5B1A3</accession>
<dbReference type="Gene3D" id="3.40.50.261">
    <property type="entry name" value="Succinyl-CoA synthetase domains"/>
    <property type="match status" value="2"/>
</dbReference>
<dbReference type="InterPro" id="IPR016102">
    <property type="entry name" value="Succinyl-CoA_synth-like"/>
</dbReference>
<comment type="similarity">
    <text evidence="4">In the N-terminal section; belongs to the acetate CoA ligase alpha subunit family.</text>
</comment>
<evidence type="ECO:0000313" key="7">
    <source>
        <dbReference type="EMBL" id="SHF36097.1"/>
    </source>
</evidence>
<keyword evidence="8" id="KW-1185">Reference proteome</keyword>
<keyword evidence="2 5" id="KW-0547">Nucleotide-binding</keyword>
<evidence type="ECO:0000256" key="3">
    <source>
        <dbReference type="ARBA" id="ARBA00022840"/>
    </source>
</evidence>
<dbReference type="Gene3D" id="3.40.50.720">
    <property type="entry name" value="NAD(P)-binding Rossmann-like Domain"/>
    <property type="match status" value="1"/>
</dbReference>
<gene>
    <name evidence="7" type="ORF">SAMN02745158_03429</name>
</gene>
<evidence type="ECO:0000256" key="5">
    <source>
        <dbReference type="PROSITE-ProRule" id="PRU00409"/>
    </source>
</evidence>
<dbReference type="PROSITE" id="PS50975">
    <property type="entry name" value="ATP_GRASP"/>
    <property type="match status" value="1"/>
</dbReference>
<name>A0A1M5B1A3_9CLOT</name>
<dbReference type="InterPro" id="IPR036291">
    <property type="entry name" value="NAD(P)-bd_dom_sf"/>
</dbReference>
<evidence type="ECO:0000256" key="2">
    <source>
        <dbReference type="ARBA" id="ARBA00022741"/>
    </source>
</evidence>
<sequence>MTDIERLMNPRSMAVIGVTDKEGAFGQRSGANALKSHIRDRVYFVHPRRESCMGKKCYKDLKELPEIVDCILICTPAATVNPILREAGELGVKGAVVYASGFSEDHTSEGIAMEKEMEDIARTYDMKVVGPNCLGIINNVNKIMMWGLGAWIDLDTRPTGIGIIAQSGFIAANIVQLEQFNISYAVSTGNGNCFTLDECLEYLVDSDDVKVCALYLEGIKDASTFCRALEKAAKKRKPVIILKSGVSEKGAKSAASHTGNLAGSAGTYQAVFKKYGAVMVDSLEELLCTAQMYSVLNGRLPKVNGFAGINFSGGENTICADLCEKYHVKLPDLEEKTLKEMRNYIPPFAAAKNPLDGTTSLFTDREKVYNVIKAMGEDPEIGGVLVGMNVAGPRGVPQKEITSMEAMIQISDEENAPALFAVPSYEGDRDKVWREKLESHGIPVLSSAEIAYKVLGKLGEFVEFQWEKSTLAISAPDKAPTGTKCAMSEWDSKLEIQKLGIPIPAQGIAAIREDVPEVVGKMKFPVVMKVNSPDILHKTDAGGVRLNVRNSEEALEAFDSILANCRRYMPDARLDGILIQEMAPSGLEMIIGVTNDPQFGPVLLAGLGGIFVEIFKDVALCPCPVNTYEALGMLRQLKAYKMLEGYRGSRPCDLKALTDIMVKVSQYALEHKNTIAEMDLNPVFVYGEGKGAIAIDALIVAYGDR</sequence>
<dbReference type="Gene3D" id="3.30.470.20">
    <property type="entry name" value="ATP-grasp fold, B domain"/>
    <property type="match status" value="1"/>
</dbReference>
<dbReference type="Pfam" id="PF13607">
    <property type="entry name" value="Succ_CoA_lig"/>
    <property type="match status" value="1"/>
</dbReference>
<dbReference type="GO" id="GO:0005524">
    <property type="term" value="F:ATP binding"/>
    <property type="evidence" value="ECO:0007669"/>
    <property type="project" value="UniProtKB-UniRule"/>
</dbReference>
<dbReference type="InterPro" id="IPR011761">
    <property type="entry name" value="ATP-grasp"/>
</dbReference>
<dbReference type="SUPFAM" id="SSF56059">
    <property type="entry name" value="Glutathione synthetase ATP-binding domain-like"/>
    <property type="match status" value="1"/>
</dbReference>
<evidence type="ECO:0000259" key="6">
    <source>
        <dbReference type="PROSITE" id="PS50975"/>
    </source>
</evidence>
<dbReference type="Proteomes" id="UP000184245">
    <property type="component" value="Unassembled WGS sequence"/>
</dbReference>
<dbReference type="SUPFAM" id="SSF52210">
    <property type="entry name" value="Succinyl-CoA synthetase domains"/>
    <property type="match status" value="2"/>
</dbReference>
<keyword evidence="1" id="KW-0436">Ligase</keyword>
<evidence type="ECO:0000313" key="8">
    <source>
        <dbReference type="Proteomes" id="UP000184245"/>
    </source>
</evidence>
<protein>
    <submittedName>
        <fullName evidence="7">Acyl-CoA synthetase (NDP forming)</fullName>
    </submittedName>
</protein>
<evidence type="ECO:0000256" key="4">
    <source>
        <dbReference type="ARBA" id="ARBA00060888"/>
    </source>
</evidence>
<organism evidence="7 8">
    <name type="scientific">Lactonifactor longoviformis DSM 17459</name>
    <dbReference type="NCBI Taxonomy" id="1122155"/>
    <lineage>
        <taxon>Bacteria</taxon>
        <taxon>Bacillati</taxon>
        <taxon>Bacillota</taxon>
        <taxon>Clostridia</taxon>
        <taxon>Eubacteriales</taxon>
        <taxon>Clostridiaceae</taxon>
        <taxon>Lactonifactor</taxon>
    </lineage>
</organism>
<reference evidence="7 8" key="1">
    <citation type="submission" date="2016-11" db="EMBL/GenBank/DDBJ databases">
        <authorList>
            <person name="Jaros S."/>
            <person name="Januszkiewicz K."/>
            <person name="Wedrychowicz H."/>
        </authorList>
    </citation>
    <scope>NUCLEOTIDE SEQUENCE [LARGE SCALE GENOMIC DNA]</scope>
    <source>
        <strain evidence="7 8">DSM 17459</strain>
    </source>
</reference>